<dbReference type="EMBL" id="CP076361">
    <property type="protein sequence ID" value="QWK90851.1"/>
    <property type="molecule type" value="Genomic_DNA"/>
</dbReference>
<keyword evidence="8 10" id="KW-0694">RNA-binding</keyword>
<sequence length="366" mass="39851">MSSNTVPPAAGDLPAPPATLADLGWRSFFADQLEVAERDTALIGRVNAVHRSRLHVIGVGLDVMIPHYATLDGDATEVATTGDWLLLDPDTQLAQRLLRRASLIKRIAPGHGSKLQLIAANIDTLFIVTSCNQDFNVARLERYLTLAHEAEITPVIVLTKSDLAADRAAFRQGAADLLPGLEVVILDARVPQDVAQLVPWCGRGQTVAFVGSSGVGKSTLINTLTGSDRIATQGLREDDAKGRHTTSVRQLHRLPSGGYLMDTPGMRELQLTEVQQGIEDVFSDISDLSRTCRFHDCQHESEPGCAVRAAIAAGEIDEERFQRWKKLVAEDAANTKSLTDRHIKNRSFGRMVKAPKGGKGPKKDRY</sequence>
<feature type="binding site" evidence="10">
    <location>
        <begin position="159"/>
        <end position="162"/>
    </location>
    <ligand>
        <name>GTP</name>
        <dbReference type="ChEBI" id="CHEBI:37565"/>
    </ligand>
</feature>
<dbReference type="AlphaFoldDB" id="A0A975P9D1"/>
<dbReference type="CDD" id="cd01854">
    <property type="entry name" value="YjeQ_EngC"/>
    <property type="match status" value="1"/>
</dbReference>
<dbReference type="SUPFAM" id="SSF52540">
    <property type="entry name" value="P-loop containing nucleoside triphosphate hydrolases"/>
    <property type="match status" value="1"/>
</dbReference>
<comment type="similarity">
    <text evidence="10">Belongs to the TRAFAC class YlqF/YawG GTPase family. RsgA subfamily.</text>
</comment>
<evidence type="ECO:0000256" key="11">
    <source>
        <dbReference type="SAM" id="MobiDB-lite"/>
    </source>
</evidence>
<evidence type="ECO:0000256" key="8">
    <source>
        <dbReference type="ARBA" id="ARBA00022884"/>
    </source>
</evidence>
<keyword evidence="5 10" id="KW-0547">Nucleotide-binding</keyword>
<gene>
    <name evidence="10 14" type="primary">rsgA</name>
    <name evidence="14" type="ORF">KM031_02770</name>
</gene>
<name>A0A975P9D1_9RHOB</name>
<dbReference type="PANTHER" id="PTHR32120:SF10">
    <property type="entry name" value="SMALL RIBOSOMAL SUBUNIT BIOGENESIS GTPASE RSGA"/>
    <property type="match status" value="1"/>
</dbReference>
<feature type="binding site" evidence="10">
    <location>
        <position position="299"/>
    </location>
    <ligand>
        <name>Zn(2+)</name>
        <dbReference type="ChEBI" id="CHEBI:29105"/>
    </ligand>
</feature>
<feature type="binding site" evidence="10">
    <location>
        <position position="305"/>
    </location>
    <ligand>
        <name>Zn(2+)</name>
        <dbReference type="ChEBI" id="CHEBI:29105"/>
    </ligand>
</feature>
<evidence type="ECO:0000256" key="9">
    <source>
        <dbReference type="ARBA" id="ARBA00023134"/>
    </source>
</evidence>
<dbReference type="Gene3D" id="3.40.50.300">
    <property type="entry name" value="P-loop containing nucleotide triphosphate hydrolases"/>
    <property type="match status" value="1"/>
</dbReference>
<dbReference type="InterPro" id="IPR010914">
    <property type="entry name" value="RsgA_GTPase_dom"/>
</dbReference>
<evidence type="ECO:0000256" key="1">
    <source>
        <dbReference type="ARBA" id="ARBA00022490"/>
    </source>
</evidence>
<dbReference type="InterPro" id="IPR004881">
    <property type="entry name" value="Ribosome_biogen_GTPase_RsgA"/>
</dbReference>
<feature type="domain" description="CP-type G" evidence="13">
    <location>
        <begin position="112"/>
        <end position="269"/>
    </location>
</feature>
<dbReference type="NCBIfam" id="TIGR00157">
    <property type="entry name" value="ribosome small subunit-dependent GTPase A"/>
    <property type="match status" value="1"/>
</dbReference>
<evidence type="ECO:0000256" key="7">
    <source>
        <dbReference type="ARBA" id="ARBA00022833"/>
    </source>
</evidence>
<feature type="domain" description="EngC GTPase" evidence="12">
    <location>
        <begin position="120"/>
        <end position="267"/>
    </location>
</feature>
<evidence type="ECO:0000256" key="10">
    <source>
        <dbReference type="HAMAP-Rule" id="MF_01820"/>
    </source>
</evidence>
<dbReference type="InterPro" id="IPR027417">
    <property type="entry name" value="P-loop_NTPase"/>
</dbReference>
<evidence type="ECO:0000259" key="12">
    <source>
        <dbReference type="PROSITE" id="PS50936"/>
    </source>
</evidence>
<evidence type="ECO:0000256" key="3">
    <source>
        <dbReference type="ARBA" id="ARBA00022723"/>
    </source>
</evidence>
<proteinExistence type="inferred from homology"/>
<dbReference type="PANTHER" id="PTHR32120">
    <property type="entry name" value="SMALL RIBOSOMAL SUBUNIT BIOGENESIS GTPASE RSGA"/>
    <property type="match status" value="1"/>
</dbReference>
<accession>A0A975P9D1</accession>
<feature type="binding site" evidence="10">
    <location>
        <begin position="211"/>
        <end position="219"/>
    </location>
    <ligand>
        <name>GTP</name>
        <dbReference type="ChEBI" id="CHEBI:37565"/>
    </ligand>
</feature>
<comment type="subcellular location">
    <subcellularLocation>
        <location evidence="10">Cytoplasm</location>
    </subcellularLocation>
</comment>
<organism evidence="14 15">
    <name type="scientific">Gemmobacter fulvus</name>
    <dbReference type="NCBI Taxonomy" id="2840474"/>
    <lineage>
        <taxon>Bacteria</taxon>
        <taxon>Pseudomonadati</taxon>
        <taxon>Pseudomonadota</taxon>
        <taxon>Alphaproteobacteria</taxon>
        <taxon>Rhodobacterales</taxon>
        <taxon>Paracoccaceae</taxon>
        <taxon>Gemmobacter</taxon>
    </lineage>
</organism>
<dbReference type="GO" id="GO:0003924">
    <property type="term" value="F:GTPase activity"/>
    <property type="evidence" value="ECO:0007669"/>
    <property type="project" value="UniProtKB-UniRule"/>
</dbReference>
<comment type="cofactor">
    <cofactor evidence="10">
        <name>Zn(2+)</name>
        <dbReference type="ChEBI" id="CHEBI:29105"/>
    </cofactor>
    <text evidence="10">Binds 1 zinc ion per subunit.</text>
</comment>
<keyword evidence="7 10" id="KW-0862">Zinc</keyword>
<dbReference type="Proteomes" id="UP000679352">
    <property type="component" value="Chromosome"/>
</dbReference>
<dbReference type="GO" id="GO:0046872">
    <property type="term" value="F:metal ion binding"/>
    <property type="evidence" value="ECO:0007669"/>
    <property type="project" value="UniProtKB-KW"/>
</dbReference>
<dbReference type="Gene3D" id="1.10.40.50">
    <property type="entry name" value="Probable gtpase engc, domain 3"/>
    <property type="match status" value="1"/>
</dbReference>
<dbReference type="GO" id="GO:0005737">
    <property type="term" value="C:cytoplasm"/>
    <property type="evidence" value="ECO:0007669"/>
    <property type="project" value="UniProtKB-SubCell"/>
</dbReference>
<comment type="function">
    <text evidence="10">One of several proteins that assist in the late maturation steps of the functional core of the 30S ribosomal subunit. Helps release RbfA from mature subunits. May play a role in the assembly of ribosomal proteins into the subunit. Circularly permuted GTPase that catalyzes slow GTP hydrolysis, GTPase activity is stimulated by the 30S ribosomal subunit.</text>
</comment>
<feature type="binding site" evidence="10">
    <location>
        <position position="297"/>
    </location>
    <ligand>
        <name>Zn(2+)</name>
        <dbReference type="ChEBI" id="CHEBI:29105"/>
    </ligand>
</feature>
<evidence type="ECO:0000313" key="15">
    <source>
        <dbReference type="Proteomes" id="UP000679352"/>
    </source>
</evidence>
<evidence type="ECO:0000256" key="6">
    <source>
        <dbReference type="ARBA" id="ARBA00022801"/>
    </source>
</evidence>
<comment type="subunit">
    <text evidence="10">Monomer. Associates with 30S ribosomal subunit, binds 16S rRNA.</text>
</comment>
<dbReference type="RefSeq" id="WP_215503042.1">
    <property type="nucleotide sequence ID" value="NZ_CP076361.1"/>
</dbReference>
<dbReference type="KEGG" id="gfu:KM031_02770"/>
<evidence type="ECO:0000259" key="13">
    <source>
        <dbReference type="PROSITE" id="PS51721"/>
    </source>
</evidence>
<feature type="binding site" evidence="10">
    <location>
        <position position="292"/>
    </location>
    <ligand>
        <name>Zn(2+)</name>
        <dbReference type="ChEBI" id="CHEBI:29105"/>
    </ligand>
</feature>
<keyword evidence="6 10" id="KW-0378">Hydrolase</keyword>
<evidence type="ECO:0000256" key="4">
    <source>
        <dbReference type="ARBA" id="ARBA00022730"/>
    </source>
</evidence>
<dbReference type="Pfam" id="PF03193">
    <property type="entry name" value="RsgA_GTPase"/>
    <property type="match status" value="1"/>
</dbReference>
<feature type="region of interest" description="Disordered" evidence="11">
    <location>
        <begin position="346"/>
        <end position="366"/>
    </location>
</feature>
<keyword evidence="3 10" id="KW-0479">Metal-binding</keyword>
<dbReference type="PROSITE" id="PS51721">
    <property type="entry name" value="G_CP"/>
    <property type="match status" value="1"/>
</dbReference>
<keyword evidence="1 10" id="KW-0963">Cytoplasm</keyword>
<keyword evidence="2 10" id="KW-0690">Ribosome biogenesis</keyword>
<keyword evidence="4 10" id="KW-0699">rRNA-binding</keyword>
<dbReference type="GO" id="GO:0042274">
    <property type="term" value="P:ribosomal small subunit biogenesis"/>
    <property type="evidence" value="ECO:0007669"/>
    <property type="project" value="UniProtKB-UniRule"/>
</dbReference>
<dbReference type="EC" id="3.6.1.-" evidence="10"/>
<reference evidence="14" key="1">
    <citation type="submission" date="2021-06" db="EMBL/GenBank/DDBJ databases">
        <title>Direct submission.</title>
        <authorList>
            <person name="Lee C.-S."/>
            <person name="Jin L."/>
        </authorList>
    </citation>
    <scope>NUCLEOTIDE SEQUENCE</scope>
    <source>
        <strain evidence="14">Con5</strain>
    </source>
</reference>
<evidence type="ECO:0000256" key="2">
    <source>
        <dbReference type="ARBA" id="ARBA00022517"/>
    </source>
</evidence>
<keyword evidence="9 10" id="KW-0342">GTP-binding</keyword>
<evidence type="ECO:0000313" key="14">
    <source>
        <dbReference type="EMBL" id="QWK90851.1"/>
    </source>
</evidence>
<dbReference type="GO" id="GO:0019843">
    <property type="term" value="F:rRNA binding"/>
    <property type="evidence" value="ECO:0007669"/>
    <property type="project" value="UniProtKB-KW"/>
</dbReference>
<evidence type="ECO:0000256" key="5">
    <source>
        <dbReference type="ARBA" id="ARBA00022741"/>
    </source>
</evidence>
<dbReference type="HAMAP" id="MF_01820">
    <property type="entry name" value="GTPase_RsgA"/>
    <property type="match status" value="1"/>
</dbReference>
<keyword evidence="15" id="KW-1185">Reference proteome</keyword>
<dbReference type="GO" id="GO:0005525">
    <property type="term" value="F:GTP binding"/>
    <property type="evidence" value="ECO:0007669"/>
    <property type="project" value="UniProtKB-UniRule"/>
</dbReference>
<protein>
    <recommendedName>
        <fullName evidence="10">Small ribosomal subunit biogenesis GTPase RsgA</fullName>
        <ecNumber evidence="10">3.6.1.-</ecNumber>
    </recommendedName>
</protein>
<dbReference type="PROSITE" id="PS50936">
    <property type="entry name" value="ENGC_GTPASE"/>
    <property type="match status" value="1"/>
</dbReference>
<dbReference type="InterPro" id="IPR030378">
    <property type="entry name" value="G_CP_dom"/>
</dbReference>